<dbReference type="RefSeq" id="WP_115273477.1">
    <property type="nucleotide sequence ID" value="NZ_UGUY01000001.1"/>
</dbReference>
<dbReference type="InterPro" id="IPR052558">
    <property type="entry name" value="Siderophore_Hydrolase_D"/>
</dbReference>
<keyword evidence="3" id="KW-0732">Signal</keyword>
<sequence length="301" mass="32549">MSKITLSLALALALAAPLALAQPQREQKMDTSLLQRQDLAYRFSHLDLDSADGQRHYRLWVGKPDRPAPASGYPVLWMLDGNAALGALDSAQLGKLAAGQAPLLVAVGYQTEQRIERTGRTYDYTPAIAGFAEQRDPLTHLPSGGVDAFLDLLTERMRPMVAGMAPIDPQRQTLWGHSYGGLAVLHALFTRPGAFSEYAAASPSLWWHDGAIIRQAQGLQQRLGNNRPTLLLMRGGDEPSSPRAPVTGDAQRPAQTLAAALLKVRGLQVRFERFAGLGHGPMLAASLHRVVEGMSDPANAR</sequence>
<dbReference type="InterPro" id="IPR000801">
    <property type="entry name" value="Esterase-like"/>
</dbReference>
<dbReference type="Gene3D" id="3.40.50.1820">
    <property type="entry name" value="alpha/beta hydrolase"/>
    <property type="match status" value="1"/>
</dbReference>
<organism evidence="4 5">
    <name type="scientific">Pseudomonas putida</name>
    <name type="common">Arthrobacter siderocapsulatus</name>
    <dbReference type="NCBI Taxonomy" id="303"/>
    <lineage>
        <taxon>Bacteria</taxon>
        <taxon>Pseudomonadati</taxon>
        <taxon>Pseudomonadota</taxon>
        <taxon>Gammaproteobacteria</taxon>
        <taxon>Pseudomonadales</taxon>
        <taxon>Pseudomonadaceae</taxon>
        <taxon>Pseudomonas</taxon>
    </lineage>
</organism>
<dbReference type="Proteomes" id="UP000254602">
    <property type="component" value="Unassembled WGS sequence"/>
</dbReference>
<dbReference type="SUPFAM" id="SSF53474">
    <property type="entry name" value="alpha/beta-Hydrolases"/>
    <property type="match status" value="1"/>
</dbReference>
<dbReference type="Pfam" id="PF00756">
    <property type="entry name" value="Esterase"/>
    <property type="match status" value="1"/>
</dbReference>
<dbReference type="EC" id="3.1.-.-" evidence="4"/>
<gene>
    <name evidence="4" type="primary">besA_1</name>
    <name evidence="4" type="ORF">NCTC7914_01245</name>
</gene>
<dbReference type="PANTHER" id="PTHR40841">
    <property type="entry name" value="SIDEROPHORE TRIACETYLFUSARININE C ESTERASE"/>
    <property type="match status" value="1"/>
</dbReference>
<dbReference type="PANTHER" id="PTHR40841:SF2">
    <property type="entry name" value="SIDEROPHORE-DEGRADING ESTERASE (EUROFUNG)"/>
    <property type="match status" value="1"/>
</dbReference>
<evidence type="ECO:0000256" key="2">
    <source>
        <dbReference type="ARBA" id="ARBA00022801"/>
    </source>
</evidence>
<feature type="signal peptide" evidence="3">
    <location>
        <begin position="1"/>
        <end position="21"/>
    </location>
</feature>
<feature type="chain" id="PRO_5016937778" evidence="3">
    <location>
        <begin position="22"/>
        <end position="301"/>
    </location>
</feature>
<keyword evidence="2 4" id="KW-0378">Hydrolase</keyword>
<dbReference type="EMBL" id="UGUY01000001">
    <property type="protein sequence ID" value="SUD67174.1"/>
    <property type="molecule type" value="Genomic_DNA"/>
</dbReference>
<evidence type="ECO:0000256" key="3">
    <source>
        <dbReference type="SAM" id="SignalP"/>
    </source>
</evidence>
<evidence type="ECO:0000313" key="5">
    <source>
        <dbReference type="Proteomes" id="UP000254602"/>
    </source>
</evidence>
<reference evidence="4 5" key="1">
    <citation type="submission" date="2018-06" db="EMBL/GenBank/DDBJ databases">
        <authorList>
            <consortium name="Pathogen Informatics"/>
            <person name="Doyle S."/>
        </authorList>
    </citation>
    <scope>NUCLEOTIDE SEQUENCE [LARGE SCALE GENOMIC DNA]</scope>
    <source>
        <strain evidence="4 5">NCTC7914</strain>
    </source>
</reference>
<dbReference type="GO" id="GO:0016788">
    <property type="term" value="F:hydrolase activity, acting on ester bonds"/>
    <property type="evidence" value="ECO:0007669"/>
    <property type="project" value="TreeGrafter"/>
</dbReference>
<dbReference type="InterPro" id="IPR029058">
    <property type="entry name" value="AB_hydrolase_fold"/>
</dbReference>
<proteinExistence type="inferred from homology"/>
<protein>
    <submittedName>
        <fullName evidence="4">Putative esterase</fullName>
        <ecNumber evidence="4">3.1.-.-</ecNumber>
    </submittedName>
</protein>
<name>A0A379KI54_PSEPU</name>
<evidence type="ECO:0000313" key="4">
    <source>
        <dbReference type="EMBL" id="SUD67174.1"/>
    </source>
</evidence>
<accession>A0A379KI54</accession>
<dbReference type="AlphaFoldDB" id="A0A379KI54"/>
<evidence type="ECO:0000256" key="1">
    <source>
        <dbReference type="ARBA" id="ARBA00005622"/>
    </source>
</evidence>
<comment type="similarity">
    <text evidence="1">Belongs to the esterase D family.</text>
</comment>